<dbReference type="SUPFAM" id="SSF69318">
    <property type="entry name" value="Integrin alpha N-terminal domain"/>
    <property type="match status" value="1"/>
</dbReference>
<evidence type="ECO:0000259" key="9">
    <source>
        <dbReference type="Pfam" id="PF23122"/>
    </source>
</evidence>
<protein>
    <recommendedName>
        <fullName evidence="9">T-cell immunomodulatory protein TIP C2 domain-containing protein</fullName>
    </recommendedName>
</protein>
<reference evidence="10" key="1">
    <citation type="submission" date="2021-03" db="EMBL/GenBank/DDBJ databases">
        <title>Chromosome level genome of the anhydrobiotic midge Polypedilum vanderplanki.</title>
        <authorList>
            <person name="Yoshida Y."/>
            <person name="Kikawada T."/>
            <person name="Gusev O."/>
        </authorList>
    </citation>
    <scope>NUCLEOTIDE SEQUENCE</scope>
    <source>
        <strain evidence="10">NIAS01</strain>
        <tissue evidence="10">Whole body or cell culture</tissue>
    </source>
</reference>
<feature type="signal peptide" evidence="8">
    <location>
        <begin position="1"/>
        <end position="20"/>
    </location>
</feature>
<feature type="transmembrane region" description="Helical" evidence="7">
    <location>
        <begin position="570"/>
        <end position="594"/>
    </location>
</feature>
<dbReference type="Proteomes" id="UP001107558">
    <property type="component" value="Chromosome 1"/>
</dbReference>
<evidence type="ECO:0000256" key="6">
    <source>
        <dbReference type="ARBA" id="ARBA00023180"/>
    </source>
</evidence>
<dbReference type="InterPro" id="IPR028994">
    <property type="entry name" value="Integrin_alpha_N"/>
</dbReference>
<keyword evidence="6" id="KW-0325">Glycoprotein</keyword>
<dbReference type="Pfam" id="PF23122">
    <property type="entry name" value="C2_ITFG1"/>
    <property type="match status" value="1"/>
</dbReference>
<evidence type="ECO:0000256" key="2">
    <source>
        <dbReference type="ARBA" id="ARBA00006496"/>
    </source>
</evidence>
<evidence type="ECO:0000256" key="5">
    <source>
        <dbReference type="ARBA" id="ARBA00023136"/>
    </source>
</evidence>
<evidence type="ECO:0000313" key="10">
    <source>
        <dbReference type="EMBL" id="KAG5682983.1"/>
    </source>
</evidence>
<dbReference type="EMBL" id="JADBJN010000001">
    <property type="protein sequence ID" value="KAG5682983.1"/>
    <property type="molecule type" value="Genomic_DNA"/>
</dbReference>
<dbReference type="PANTHER" id="PTHR13412:SF0">
    <property type="entry name" value="T-CELL IMMUNOMODULATORY PROTEIN"/>
    <property type="match status" value="1"/>
</dbReference>
<dbReference type="AlphaFoldDB" id="A0A9J6CMA5"/>
<evidence type="ECO:0000256" key="7">
    <source>
        <dbReference type="SAM" id="Phobius"/>
    </source>
</evidence>
<evidence type="ECO:0000256" key="3">
    <source>
        <dbReference type="ARBA" id="ARBA00022692"/>
    </source>
</evidence>
<evidence type="ECO:0000256" key="4">
    <source>
        <dbReference type="ARBA" id="ARBA00022989"/>
    </source>
</evidence>
<dbReference type="InterPro" id="IPR024881">
    <property type="entry name" value="Tip"/>
</dbReference>
<dbReference type="GO" id="GO:0005886">
    <property type="term" value="C:plasma membrane"/>
    <property type="evidence" value="ECO:0007669"/>
    <property type="project" value="TreeGrafter"/>
</dbReference>
<sequence>MWKKDVYVFILLFLAKLVHSSDIIDITDIVFQNLDNAIVAAYGDFNSDELTDVFLLRDDFKTIEILLAADAPPLLRKEREHFRCYYSNLRISSLVPGDFDGDTYMDVMFTATKDNNKDDVGVYINYGESYRLNCTATNDSKPVVVLSKSEPLAIDYNNDMIIDLFGVRKNEEGKDVRSFFIFNKNRTAPEIIDMNDNINDLKLSRLSHPHSHAFLDLNNDSLPDLCLTTETGYEIWHASLDSGFHYNKSIVYPTGNERIYGQSIYLDLELNGGLSQLLPTCEDADCKQSKLWVQAYEHYNDLDINFFRDDDNKTQWGFLTPKEDGKFYEKAITLRVGDFNNDGYPDLLATLEKKNGERAIQTFLLENVKNTNVKGSNKFKRTFVIRWNALERISEPNAVNFVMGSFYDFNSDGILDVIFQQKIGDKYKPIAFRNSLDYDANFIKVIVLTGLDNPQRPKKETHPFGAKSRSYGTNLPGPKIRYNTTTQEGEQQHGLSTQLPQSAYFALHLPYQIFGLGRTPNFVDFVDIGLAGKTKSYEQIIPNSQIQIIPKDPFNPSTWKAQLFVTPSKVIIKSVIALLGICLVILIIICILHIKERREDKLEKLQEAQRFHFDAM</sequence>
<dbReference type="OrthoDB" id="10250728at2759"/>
<name>A0A9J6CMA5_POLVA</name>
<dbReference type="Gene3D" id="2.130.10.130">
    <property type="entry name" value="Integrin alpha, N-terminal"/>
    <property type="match status" value="1"/>
</dbReference>
<organism evidence="10 11">
    <name type="scientific">Polypedilum vanderplanki</name>
    <name type="common">Sleeping chironomid midge</name>
    <dbReference type="NCBI Taxonomy" id="319348"/>
    <lineage>
        <taxon>Eukaryota</taxon>
        <taxon>Metazoa</taxon>
        <taxon>Ecdysozoa</taxon>
        <taxon>Arthropoda</taxon>
        <taxon>Hexapoda</taxon>
        <taxon>Insecta</taxon>
        <taxon>Pterygota</taxon>
        <taxon>Neoptera</taxon>
        <taxon>Endopterygota</taxon>
        <taxon>Diptera</taxon>
        <taxon>Nematocera</taxon>
        <taxon>Chironomoidea</taxon>
        <taxon>Chironomidae</taxon>
        <taxon>Chironominae</taxon>
        <taxon>Polypedilum</taxon>
        <taxon>Polypedilum</taxon>
    </lineage>
</organism>
<dbReference type="InterPro" id="IPR057089">
    <property type="entry name" value="C2_TIP"/>
</dbReference>
<keyword evidence="8" id="KW-0732">Signal</keyword>
<accession>A0A9J6CMA5</accession>
<gene>
    <name evidence="10" type="ORF">PVAND_012297</name>
</gene>
<keyword evidence="4 7" id="KW-1133">Transmembrane helix</keyword>
<keyword evidence="3 7" id="KW-0812">Transmembrane</keyword>
<keyword evidence="5 7" id="KW-0472">Membrane</keyword>
<evidence type="ECO:0000313" key="11">
    <source>
        <dbReference type="Proteomes" id="UP001107558"/>
    </source>
</evidence>
<keyword evidence="11" id="KW-1185">Reference proteome</keyword>
<comment type="caution">
    <text evidence="10">The sequence shown here is derived from an EMBL/GenBank/DDBJ whole genome shotgun (WGS) entry which is preliminary data.</text>
</comment>
<comment type="subcellular location">
    <subcellularLocation>
        <location evidence="1">Membrane</location>
        <topology evidence="1">Single-pass type I membrane protein</topology>
    </subcellularLocation>
</comment>
<evidence type="ECO:0000256" key="1">
    <source>
        <dbReference type="ARBA" id="ARBA00004479"/>
    </source>
</evidence>
<evidence type="ECO:0000256" key="8">
    <source>
        <dbReference type="SAM" id="SignalP"/>
    </source>
</evidence>
<dbReference type="PANTHER" id="PTHR13412">
    <property type="entry name" value="T-CELL IMMUNOMODULATORY PROTEIN HOMOLOG"/>
    <property type="match status" value="1"/>
</dbReference>
<comment type="similarity">
    <text evidence="2">Belongs to the TIP family.</text>
</comment>
<feature type="domain" description="T-cell immunomodulatory protein TIP C2" evidence="9">
    <location>
        <begin position="471"/>
        <end position="564"/>
    </location>
</feature>
<feature type="chain" id="PRO_5039930950" description="T-cell immunomodulatory protein TIP C2 domain-containing protein" evidence="8">
    <location>
        <begin position="21"/>
        <end position="616"/>
    </location>
</feature>
<proteinExistence type="inferred from homology"/>